<feature type="transmembrane region" description="Helical" evidence="1">
    <location>
        <begin position="77"/>
        <end position="100"/>
    </location>
</feature>
<gene>
    <name evidence="2" type="ORF">FYJ39_01930</name>
</gene>
<evidence type="ECO:0000256" key="1">
    <source>
        <dbReference type="SAM" id="Phobius"/>
    </source>
</evidence>
<keyword evidence="3" id="KW-1185">Reference proteome</keyword>
<comment type="caution">
    <text evidence="2">The sequence shown here is derived from an EMBL/GenBank/DDBJ whole genome shotgun (WGS) entry which is preliminary data.</text>
</comment>
<dbReference type="EMBL" id="VUMD01000001">
    <property type="protein sequence ID" value="MSS35375.1"/>
    <property type="molecule type" value="Genomic_DNA"/>
</dbReference>
<reference evidence="2 3" key="1">
    <citation type="submission" date="2019-08" db="EMBL/GenBank/DDBJ databases">
        <title>In-depth cultivation of the pig gut microbiome towards novel bacterial diversity and tailored functional studies.</title>
        <authorList>
            <person name="Wylensek D."/>
            <person name="Hitch T.C.A."/>
            <person name="Clavel T."/>
        </authorList>
    </citation>
    <scope>NUCLEOTIDE SEQUENCE [LARGE SCALE GENOMIC DNA]</scope>
    <source>
        <strain evidence="2 3">WCA-389-WT-23D1</strain>
    </source>
</reference>
<keyword evidence="1" id="KW-0472">Membrane</keyword>
<organism evidence="2 3">
    <name type="scientific">Clostridium porci</name>
    <dbReference type="NCBI Taxonomy" id="2605778"/>
    <lineage>
        <taxon>Bacteria</taxon>
        <taxon>Bacillati</taxon>
        <taxon>Bacillota</taxon>
        <taxon>Clostridia</taxon>
        <taxon>Eubacteriales</taxon>
        <taxon>Clostridiaceae</taxon>
        <taxon>Clostridium</taxon>
    </lineage>
</organism>
<name>A0A7X2NIK6_9CLOT</name>
<feature type="transmembrane region" description="Helical" evidence="1">
    <location>
        <begin position="46"/>
        <end position="65"/>
    </location>
</feature>
<keyword evidence="1" id="KW-0812">Transmembrane</keyword>
<dbReference type="AlphaFoldDB" id="A0A7X2NIK6"/>
<accession>A0A7X2NIK6</accession>
<dbReference type="RefSeq" id="WP_154470772.1">
    <property type="nucleotide sequence ID" value="NZ_VUMD01000001.1"/>
</dbReference>
<keyword evidence="1" id="KW-1133">Transmembrane helix</keyword>
<sequence length="101" mass="11368">MKKIFGVLINIFLGFFTCPCLLIFITDIQGIAKGAAYTIPEVERDIYAMFGWTVLSVCLIILICSETAIFKLLFKKNLHMLCVGILILFISFITLLSGVWN</sequence>
<dbReference type="Proteomes" id="UP000429958">
    <property type="component" value="Unassembled WGS sequence"/>
</dbReference>
<evidence type="ECO:0000313" key="2">
    <source>
        <dbReference type="EMBL" id="MSS35375.1"/>
    </source>
</evidence>
<proteinExistence type="predicted"/>
<evidence type="ECO:0000313" key="3">
    <source>
        <dbReference type="Proteomes" id="UP000429958"/>
    </source>
</evidence>
<feature type="transmembrane region" description="Helical" evidence="1">
    <location>
        <begin position="7"/>
        <end position="26"/>
    </location>
</feature>
<protein>
    <submittedName>
        <fullName evidence="2">Uncharacterized protein</fullName>
    </submittedName>
</protein>